<comment type="similarity">
    <text evidence="1">Belongs to the ABC transporter superfamily.</text>
</comment>
<dbReference type="OrthoDB" id="9802264at2"/>
<keyword evidence="4" id="KW-0547">Nucleotide-binding</keyword>
<name>A0A2R8CJ67_9GAMM</name>
<evidence type="ECO:0000313" key="9">
    <source>
        <dbReference type="EMBL" id="SPJ32920.1"/>
    </source>
</evidence>
<evidence type="ECO:0000256" key="7">
    <source>
        <dbReference type="ARBA" id="ARBA00023136"/>
    </source>
</evidence>
<dbReference type="PROSITE" id="PS50893">
    <property type="entry name" value="ABC_TRANSPORTER_2"/>
    <property type="match status" value="1"/>
</dbReference>
<accession>A0A2R8CJ67</accession>
<dbReference type="InterPro" id="IPR003593">
    <property type="entry name" value="AAA+_ATPase"/>
</dbReference>
<evidence type="ECO:0000256" key="1">
    <source>
        <dbReference type="ARBA" id="ARBA00005417"/>
    </source>
</evidence>
<keyword evidence="5 9" id="KW-0067">ATP-binding</keyword>
<dbReference type="SMART" id="SM00382">
    <property type="entry name" value="AAA"/>
    <property type="match status" value="1"/>
</dbReference>
<dbReference type="InterPro" id="IPR003439">
    <property type="entry name" value="ABC_transporter-like_ATP-bd"/>
</dbReference>
<dbReference type="Gene3D" id="3.40.50.300">
    <property type="entry name" value="P-loop containing nucleotide triphosphate hydrolases"/>
    <property type="match status" value="1"/>
</dbReference>
<dbReference type="AlphaFoldDB" id="A0A2R8CJ67"/>
<dbReference type="InterPro" id="IPR017871">
    <property type="entry name" value="ABC_transporter-like_CS"/>
</dbReference>
<reference evidence="10" key="1">
    <citation type="submission" date="2018-03" db="EMBL/GenBank/DDBJ databases">
        <authorList>
            <person name="Navarro De La Torre S."/>
        </authorList>
    </citation>
    <scope>NUCLEOTIDE SEQUENCE [LARGE SCALE GENOMIC DNA]</scope>
    <source>
        <strain evidence="10">EAod3</strain>
    </source>
</reference>
<dbReference type="PANTHER" id="PTHR42788:SF17">
    <property type="entry name" value="ALIPHATIC SULFONATES IMPORT ATP-BINDING PROTEIN SSUB"/>
    <property type="match status" value="1"/>
</dbReference>
<keyword evidence="6" id="KW-1278">Translocase</keyword>
<dbReference type="EC" id="3.6.3.-" evidence="9"/>
<dbReference type="SUPFAM" id="SSF52540">
    <property type="entry name" value="P-loop containing nucleoside triphosphate hydrolases"/>
    <property type="match status" value="1"/>
</dbReference>
<dbReference type="CDD" id="cd03293">
    <property type="entry name" value="ABC_NrtD_SsuB_transporters"/>
    <property type="match status" value="1"/>
</dbReference>
<evidence type="ECO:0000259" key="8">
    <source>
        <dbReference type="PROSITE" id="PS50893"/>
    </source>
</evidence>
<dbReference type="RefSeq" id="WP_108841709.1">
    <property type="nucleotide sequence ID" value="NZ_ONZI01000001.1"/>
</dbReference>
<organism evidence="9 10">
    <name type="scientific">Kushneria phyllosphaerae</name>
    <dbReference type="NCBI Taxonomy" id="2100822"/>
    <lineage>
        <taxon>Bacteria</taxon>
        <taxon>Pseudomonadati</taxon>
        <taxon>Pseudomonadota</taxon>
        <taxon>Gammaproteobacteria</taxon>
        <taxon>Oceanospirillales</taxon>
        <taxon>Halomonadaceae</taxon>
        <taxon>Kushneria</taxon>
    </lineage>
</organism>
<dbReference type="PROSITE" id="PS00211">
    <property type="entry name" value="ABC_TRANSPORTER_1"/>
    <property type="match status" value="1"/>
</dbReference>
<dbReference type="EMBL" id="ONZI01000001">
    <property type="protein sequence ID" value="SPJ32920.1"/>
    <property type="molecule type" value="Genomic_DNA"/>
</dbReference>
<evidence type="ECO:0000256" key="3">
    <source>
        <dbReference type="ARBA" id="ARBA00022475"/>
    </source>
</evidence>
<proteinExistence type="inferred from homology"/>
<keyword evidence="2" id="KW-0813">Transport</keyword>
<keyword evidence="3" id="KW-1003">Cell membrane</keyword>
<dbReference type="GO" id="GO:0016887">
    <property type="term" value="F:ATP hydrolysis activity"/>
    <property type="evidence" value="ECO:0007669"/>
    <property type="project" value="InterPro"/>
</dbReference>
<sequence length="285" mass="30905">MSTPTNVASLYDVASPRTATTNARRAHPTGGLGLSLEGITKTFGAHQVLNHIDLDISAGQIVSIVGRSGCGKSTLLRLIAGLETHNAGRIDTNGHPLAEQTRLMFQDDRLLPWKSVINNIGLGLVGDWKARARDALAEVGLLEHADKWPAQLSGGQKQRVALARALIHQPRLLLLDEPLGALDALTRIEMQQLIERLWREHGFTMVLVTHDVAEAVQLGDRVIVLSSGRIELDQRIDLPRPRRHASPDVGAIETTVLQHVLGRNEHDATVFPASTPAATSIEGRA</sequence>
<dbReference type="InterPro" id="IPR027417">
    <property type="entry name" value="P-loop_NTPase"/>
</dbReference>
<keyword evidence="10" id="KW-1185">Reference proteome</keyword>
<dbReference type="Proteomes" id="UP000244934">
    <property type="component" value="Unassembled WGS sequence"/>
</dbReference>
<protein>
    <submittedName>
        <fullName evidence="9">Aliphatic sulfonates import ATP-binding protein SsuB</fullName>
        <ecNumber evidence="9">3.6.3.-</ecNumber>
    </submittedName>
</protein>
<evidence type="ECO:0000256" key="4">
    <source>
        <dbReference type="ARBA" id="ARBA00022741"/>
    </source>
</evidence>
<keyword evidence="9" id="KW-0378">Hydrolase</keyword>
<gene>
    <name evidence="9" type="primary">ssuB_1</name>
    <name evidence="9" type="ORF">KSP9073_00922</name>
</gene>
<dbReference type="PANTHER" id="PTHR42788">
    <property type="entry name" value="TAURINE IMPORT ATP-BINDING PROTEIN-RELATED"/>
    <property type="match status" value="1"/>
</dbReference>
<keyword evidence="7" id="KW-0472">Membrane</keyword>
<dbReference type="InterPro" id="IPR050166">
    <property type="entry name" value="ABC_transporter_ATP-bind"/>
</dbReference>
<feature type="domain" description="ABC transporter" evidence="8">
    <location>
        <begin position="34"/>
        <end position="252"/>
    </location>
</feature>
<evidence type="ECO:0000313" key="10">
    <source>
        <dbReference type="Proteomes" id="UP000244934"/>
    </source>
</evidence>
<evidence type="ECO:0000256" key="2">
    <source>
        <dbReference type="ARBA" id="ARBA00022448"/>
    </source>
</evidence>
<evidence type="ECO:0000256" key="5">
    <source>
        <dbReference type="ARBA" id="ARBA00022840"/>
    </source>
</evidence>
<dbReference type="Pfam" id="PF00005">
    <property type="entry name" value="ABC_tran"/>
    <property type="match status" value="1"/>
</dbReference>
<dbReference type="GO" id="GO:0005524">
    <property type="term" value="F:ATP binding"/>
    <property type="evidence" value="ECO:0007669"/>
    <property type="project" value="UniProtKB-KW"/>
</dbReference>
<evidence type="ECO:0000256" key="6">
    <source>
        <dbReference type="ARBA" id="ARBA00022967"/>
    </source>
</evidence>